<name>A0ABZ2PSR2_9BURK</name>
<protein>
    <submittedName>
        <fullName evidence="2">YcaO-like family protein</fullName>
    </submittedName>
</protein>
<gene>
    <name evidence="2" type="ORF">IHE29_02035</name>
</gene>
<dbReference type="PROSITE" id="PS51664">
    <property type="entry name" value="YCAO"/>
    <property type="match status" value="1"/>
</dbReference>
<dbReference type="Pfam" id="PF02624">
    <property type="entry name" value="YcaO"/>
    <property type="match status" value="1"/>
</dbReference>
<evidence type="ECO:0000313" key="2">
    <source>
        <dbReference type="EMBL" id="WXK38124.1"/>
    </source>
</evidence>
<dbReference type="Proteomes" id="UP001493153">
    <property type="component" value="Plasmid megaplasmid"/>
</dbReference>
<evidence type="ECO:0000259" key="1">
    <source>
        <dbReference type="PROSITE" id="PS51664"/>
    </source>
</evidence>
<dbReference type="InterPro" id="IPR003776">
    <property type="entry name" value="YcaO-like_dom"/>
</dbReference>
<dbReference type="RefSeq" id="WP_237071365.1">
    <property type="nucleotide sequence ID" value="NZ_CP062172.1"/>
</dbReference>
<proteinExistence type="predicted"/>
<sequence>MTFSPATSHEYAQGTQRVCAPEETLRRIQPVLARCGITRVLDVTHLDRIGIPTYNAIRPNGIILSISNGKGWSSAAAAVSAIMESIEVEHSEYPDTSSWRLATSATALRTEGLDPVDPTTLIRDCLWPKDEYGGLYYTPELVLDWVEADELISGNKVMIPASTIYAVPPFLQYFTSNGLASGNTYAEAVLHAICEIVERDAIAKLMGRTKDSPPSRLRPIRLDSLPGHLVKLAELITSGGIELFLLSMPSAIDIYTFWTIFYCPGEPAFILSTSGGYGTHPDPVIAASRALTEAAQARLAHIHGAREDLGIDHVNRQLPASELEQRSALQVRSFDKFRTMPAWSWDEMLQVYPHRCKGRNIQGSLDQVLEMLAGAGSDKVYVHDLTKPDLDLAVTRVFIPGMKICASML</sequence>
<feature type="domain" description="YcaO" evidence="1">
    <location>
        <begin position="69"/>
        <end position="409"/>
    </location>
</feature>
<evidence type="ECO:0000313" key="3">
    <source>
        <dbReference type="Proteomes" id="UP001493153"/>
    </source>
</evidence>
<dbReference type="Gene3D" id="3.30.160.660">
    <property type="match status" value="1"/>
</dbReference>
<reference evidence="2 3" key="1">
    <citation type="submission" date="2020-09" db="EMBL/GenBank/DDBJ databases">
        <title>Genome sequences of Mycetohabitans spp.</title>
        <authorList>
            <person name="Carter M.E."/>
            <person name="Carpenter S.C.D."/>
            <person name="Bogdanove A.J."/>
        </authorList>
    </citation>
    <scope>NUCLEOTIDE SEQUENCE [LARGE SCALE GENOMIC DNA]</scope>
    <source>
        <strain evidence="2 3">B12</strain>
        <plasmid evidence="2 3">megaplasmid</plasmid>
    </source>
</reference>
<dbReference type="PANTHER" id="PTHR37809:SF1">
    <property type="entry name" value="RIBOSOMAL PROTEIN S12 METHYLTHIOTRANSFERASE ACCESSORY FACTOR YCAO"/>
    <property type="match status" value="1"/>
</dbReference>
<keyword evidence="2" id="KW-0614">Plasmid</keyword>
<dbReference type="Gene3D" id="3.30.1330.230">
    <property type="match status" value="1"/>
</dbReference>
<geneLocation type="plasmid" evidence="2 3">
    <name>megaplasmid</name>
</geneLocation>
<keyword evidence="3" id="KW-1185">Reference proteome</keyword>
<dbReference type="NCBIfam" id="TIGR00702">
    <property type="entry name" value="YcaO-type kinase domain"/>
    <property type="match status" value="1"/>
</dbReference>
<dbReference type="Gene3D" id="3.30.40.250">
    <property type="match status" value="1"/>
</dbReference>
<dbReference type="EMBL" id="CP062175">
    <property type="protein sequence ID" value="WXK38124.1"/>
    <property type="molecule type" value="Genomic_DNA"/>
</dbReference>
<accession>A0ABZ2PSR2</accession>
<organism evidence="2 3">
    <name type="scientific">Mycetohabitans rhizoxinica</name>
    <dbReference type="NCBI Taxonomy" id="412963"/>
    <lineage>
        <taxon>Bacteria</taxon>
        <taxon>Pseudomonadati</taxon>
        <taxon>Pseudomonadota</taxon>
        <taxon>Betaproteobacteria</taxon>
        <taxon>Burkholderiales</taxon>
        <taxon>Burkholderiaceae</taxon>
        <taxon>Mycetohabitans</taxon>
    </lineage>
</organism>
<dbReference type="PANTHER" id="PTHR37809">
    <property type="entry name" value="RIBOSOMAL PROTEIN S12 METHYLTHIOTRANSFERASE ACCESSORY FACTOR YCAO"/>
    <property type="match status" value="1"/>
</dbReference>